<dbReference type="EMBL" id="JPPY01000108">
    <property type="protein sequence ID" value="KND34558.1"/>
    <property type="molecule type" value="Genomic_DNA"/>
</dbReference>
<comment type="caution">
    <text evidence="1">The sequence shown here is derived from an EMBL/GenBank/DDBJ whole genome shotgun (WGS) entry which is preliminary data.</text>
</comment>
<reference evidence="2" key="1">
    <citation type="submission" date="2014-07" db="EMBL/GenBank/DDBJ databases">
        <title>Genome sequencing of plant-pathogenic Streptomyces species.</title>
        <authorList>
            <person name="Harrison J."/>
            <person name="Sapp M."/>
            <person name="Thwaites R."/>
            <person name="Studholme D.J."/>
        </authorList>
    </citation>
    <scope>NUCLEOTIDE SEQUENCE [LARGE SCALE GENOMIC DNA]</scope>
    <source>
        <strain evidence="2">NCPPB 4445</strain>
    </source>
</reference>
<sequence length="90" mass="9707">MRLLPWTSPDGKPCYLRTDNNQSRLSLLADDIEDTHLTNGQDVLAGAKEVLADDDAGERAVRFALGRATECLADLLLVAVSRGARISPEG</sequence>
<dbReference type="AlphaFoldDB" id="A0A0L0K9T1"/>
<organism evidence="1 2">
    <name type="scientific">Streptomyces acidiscabies</name>
    <dbReference type="NCBI Taxonomy" id="42234"/>
    <lineage>
        <taxon>Bacteria</taxon>
        <taxon>Bacillati</taxon>
        <taxon>Actinomycetota</taxon>
        <taxon>Actinomycetes</taxon>
        <taxon>Kitasatosporales</taxon>
        <taxon>Streptomycetaceae</taxon>
        <taxon>Streptomyces</taxon>
    </lineage>
</organism>
<protein>
    <submittedName>
        <fullName evidence="1">Uncharacterized protein</fullName>
    </submittedName>
</protein>
<gene>
    <name evidence="1" type="ORF">IQ63_15985</name>
</gene>
<accession>A0A0L0K9T1</accession>
<evidence type="ECO:0000313" key="1">
    <source>
        <dbReference type="EMBL" id="KND34558.1"/>
    </source>
</evidence>
<proteinExistence type="predicted"/>
<evidence type="ECO:0000313" key="2">
    <source>
        <dbReference type="Proteomes" id="UP000037151"/>
    </source>
</evidence>
<dbReference type="PATRIC" id="fig|42234.21.peg.3290"/>
<name>A0A0L0K9T1_9ACTN</name>
<dbReference type="Proteomes" id="UP000037151">
    <property type="component" value="Unassembled WGS sequence"/>
</dbReference>